<feature type="compositionally biased region" description="Low complexity" evidence="13">
    <location>
        <begin position="1104"/>
        <end position="1119"/>
    </location>
</feature>
<feature type="region of interest" description="Disordered" evidence="13">
    <location>
        <begin position="58"/>
        <end position="78"/>
    </location>
</feature>
<dbReference type="Proteomes" id="UP001303473">
    <property type="component" value="Unassembled WGS sequence"/>
</dbReference>
<keyword evidence="4" id="KW-0479">Metal-binding</keyword>
<feature type="region of interest" description="Disordered" evidence="13">
    <location>
        <begin position="1741"/>
        <end position="1848"/>
    </location>
</feature>
<evidence type="ECO:0000256" key="4">
    <source>
        <dbReference type="ARBA" id="ARBA00022723"/>
    </source>
</evidence>
<feature type="compositionally biased region" description="Low complexity" evidence="13">
    <location>
        <begin position="180"/>
        <end position="198"/>
    </location>
</feature>
<feature type="compositionally biased region" description="Pro residues" evidence="13">
    <location>
        <begin position="1771"/>
        <end position="1792"/>
    </location>
</feature>
<feature type="compositionally biased region" description="Polar residues" evidence="13">
    <location>
        <begin position="2020"/>
        <end position="2031"/>
    </location>
</feature>
<evidence type="ECO:0000256" key="3">
    <source>
        <dbReference type="ARBA" id="ARBA00022679"/>
    </source>
</evidence>
<evidence type="ECO:0000256" key="8">
    <source>
        <dbReference type="ARBA" id="ARBA00022833"/>
    </source>
</evidence>
<keyword evidence="8" id="KW-0862">Zinc</keyword>
<dbReference type="Pfam" id="PF01504">
    <property type="entry name" value="PIP5K"/>
    <property type="match status" value="1"/>
</dbReference>
<dbReference type="FunFam" id="3.50.7.10:FF:000007">
    <property type="entry name" value="1-phosphatidylinositol 3-phosphate 5-kinase isoform X1"/>
    <property type="match status" value="1"/>
</dbReference>
<feature type="region of interest" description="Disordered" evidence="13">
    <location>
        <begin position="103"/>
        <end position="213"/>
    </location>
</feature>
<dbReference type="PANTHER" id="PTHR45748">
    <property type="entry name" value="1-PHOSPHATIDYLINOSITOL 3-PHOSPHATE 5-KINASE-RELATED"/>
    <property type="match status" value="1"/>
</dbReference>
<evidence type="ECO:0000313" key="17">
    <source>
        <dbReference type="Proteomes" id="UP001303473"/>
    </source>
</evidence>
<proteinExistence type="predicted"/>
<feature type="region of interest" description="Disordered" evidence="13">
    <location>
        <begin position="1949"/>
        <end position="2086"/>
    </location>
</feature>
<dbReference type="FunFam" id="3.30.810.10:FF:000001">
    <property type="entry name" value="1-phosphatidylinositol 3-phosphate 5-kinase FAB1"/>
    <property type="match status" value="1"/>
</dbReference>
<organism evidence="16 17">
    <name type="scientific">Diplogelasinospora grovesii</name>
    <dbReference type="NCBI Taxonomy" id="303347"/>
    <lineage>
        <taxon>Eukaryota</taxon>
        <taxon>Fungi</taxon>
        <taxon>Dikarya</taxon>
        <taxon>Ascomycota</taxon>
        <taxon>Pezizomycotina</taxon>
        <taxon>Sordariomycetes</taxon>
        <taxon>Sordariomycetidae</taxon>
        <taxon>Sordariales</taxon>
        <taxon>Diplogelasinosporaceae</taxon>
        <taxon>Diplogelasinospora</taxon>
    </lineage>
</organism>
<dbReference type="GO" id="GO:0005524">
    <property type="term" value="F:ATP binding"/>
    <property type="evidence" value="ECO:0007669"/>
    <property type="project" value="UniProtKB-UniRule"/>
</dbReference>
<comment type="caution">
    <text evidence="16">The sequence shown here is derived from an EMBL/GenBank/DDBJ whole genome shotgun (WGS) entry which is preliminary data.</text>
</comment>
<dbReference type="Gene3D" id="3.30.800.10">
    <property type="entry name" value="Phosphatidylinositol Phosphate Kinase II Beta"/>
    <property type="match status" value="1"/>
</dbReference>
<feature type="compositionally biased region" description="Polar residues" evidence="13">
    <location>
        <begin position="1676"/>
        <end position="1698"/>
    </location>
</feature>
<feature type="compositionally biased region" description="Basic and acidic residues" evidence="13">
    <location>
        <begin position="1799"/>
        <end position="1813"/>
    </location>
</feature>
<dbReference type="GO" id="GO:0008270">
    <property type="term" value="F:zinc ion binding"/>
    <property type="evidence" value="ECO:0007669"/>
    <property type="project" value="UniProtKB-KW"/>
</dbReference>
<dbReference type="GO" id="GO:0010008">
    <property type="term" value="C:endosome membrane"/>
    <property type="evidence" value="ECO:0007669"/>
    <property type="project" value="TreeGrafter"/>
</dbReference>
<dbReference type="Pfam" id="PF00118">
    <property type="entry name" value="Cpn60_TCP1"/>
    <property type="match status" value="1"/>
</dbReference>
<feature type="compositionally biased region" description="Basic and acidic residues" evidence="13">
    <location>
        <begin position="764"/>
        <end position="778"/>
    </location>
</feature>
<dbReference type="FunFam" id="3.30.800.10:FF:000005">
    <property type="entry name" value="1-phosphatidylinositol-3-phosphate 5-kinase (Fab1)"/>
    <property type="match status" value="1"/>
</dbReference>
<dbReference type="PROSITE" id="PS50178">
    <property type="entry name" value="ZF_FYVE"/>
    <property type="match status" value="1"/>
</dbReference>
<feature type="region of interest" description="Disordered" evidence="13">
    <location>
        <begin position="501"/>
        <end position="521"/>
    </location>
</feature>
<dbReference type="GO" id="GO:0000285">
    <property type="term" value="F:1-phosphatidylinositol-3-phosphate 5-kinase activity"/>
    <property type="evidence" value="ECO:0007669"/>
    <property type="project" value="UniProtKB-EC"/>
</dbReference>
<feature type="compositionally biased region" description="Low complexity" evidence="13">
    <location>
        <begin position="1741"/>
        <end position="1770"/>
    </location>
</feature>
<accession>A0AAN6S790</accession>
<feature type="compositionally biased region" description="Low complexity" evidence="13">
    <location>
        <begin position="308"/>
        <end position="317"/>
    </location>
</feature>
<feature type="domain" description="FYVE-type" evidence="14">
    <location>
        <begin position="419"/>
        <end position="478"/>
    </location>
</feature>
<dbReference type="CDD" id="cd17300">
    <property type="entry name" value="PIPKc_PIKfyve"/>
    <property type="match status" value="1"/>
</dbReference>
<feature type="compositionally biased region" description="Polar residues" evidence="13">
    <location>
        <begin position="144"/>
        <end position="154"/>
    </location>
</feature>
<dbReference type="SUPFAM" id="SSF57903">
    <property type="entry name" value="FYVE/PHD zinc finger"/>
    <property type="match status" value="1"/>
</dbReference>
<dbReference type="Gene3D" id="3.30.40.10">
    <property type="entry name" value="Zinc/RING finger domain, C3HC4 (zinc finger)"/>
    <property type="match status" value="1"/>
</dbReference>
<dbReference type="Pfam" id="PF01363">
    <property type="entry name" value="FYVE"/>
    <property type="match status" value="1"/>
</dbReference>
<dbReference type="EC" id="2.7.1.150" evidence="2"/>
<feature type="compositionally biased region" description="Basic residues" evidence="13">
    <location>
        <begin position="1955"/>
        <end position="1967"/>
    </location>
</feature>
<feature type="compositionally biased region" description="Polar residues" evidence="13">
    <location>
        <begin position="1639"/>
        <end position="1652"/>
    </location>
</feature>
<feature type="region of interest" description="Disordered" evidence="13">
    <location>
        <begin position="1"/>
        <end position="36"/>
    </location>
</feature>
<feature type="compositionally biased region" description="Basic and acidic residues" evidence="13">
    <location>
        <begin position="1996"/>
        <end position="2005"/>
    </location>
</feature>
<feature type="region of interest" description="Disordered" evidence="13">
    <location>
        <begin position="681"/>
        <end position="744"/>
    </location>
</feature>
<keyword evidence="3 12" id="KW-0808">Transferase</keyword>
<evidence type="ECO:0000313" key="16">
    <source>
        <dbReference type="EMBL" id="KAK3943712.1"/>
    </source>
</evidence>
<dbReference type="PANTHER" id="PTHR45748:SF7">
    <property type="entry name" value="1-PHOSPHATIDYLINOSITOL 3-PHOSPHATE 5-KINASE-RELATED"/>
    <property type="match status" value="1"/>
</dbReference>
<feature type="compositionally biased region" description="Polar residues" evidence="13">
    <location>
        <begin position="1816"/>
        <end position="1832"/>
    </location>
</feature>
<feature type="region of interest" description="Disordered" evidence="13">
    <location>
        <begin position="557"/>
        <end position="600"/>
    </location>
</feature>
<feature type="compositionally biased region" description="Low complexity" evidence="13">
    <location>
        <begin position="1128"/>
        <end position="1137"/>
    </location>
</feature>
<dbReference type="EMBL" id="MU853764">
    <property type="protein sequence ID" value="KAK3943712.1"/>
    <property type="molecule type" value="Genomic_DNA"/>
</dbReference>
<feature type="region of interest" description="Disordered" evidence="13">
    <location>
        <begin position="239"/>
        <end position="269"/>
    </location>
</feature>
<evidence type="ECO:0000259" key="14">
    <source>
        <dbReference type="PROSITE" id="PS50178"/>
    </source>
</evidence>
<evidence type="ECO:0000256" key="11">
    <source>
        <dbReference type="PROSITE-ProRule" id="PRU00091"/>
    </source>
</evidence>
<comment type="catalytic activity">
    <reaction evidence="1">
        <text>a 1,2-diacyl-sn-glycero-3-phospho-(1D-myo-inositol-3-phosphate) + ATP = a 1,2-diacyl-sn-glycero-3-phospho-(1D-myo-inositol-3,5-bisphosphate) + ADP + H(+)</text>
        <dbReference type="Rhea" id="RHEA:13609"/>
        <dbReference type="ChEBI" id="CHEBI:15378"/>
        <dbReference type="ChEBI" id="CHEBI:30616"/>
        <dbReference type="ChEBI" id="CHEBI:57923"/>
        <dbReference type="ChEBI" id="CHEBI:58088"/>
        <dbReference type="ChEBI" id="CHEBI:456216"/>
        <dbReference type="EC" id="2.7.1.150"/>
    </reaction>
</comment>
<dbReference type="InterPro" id="IPR002423">
    <property type="entry name" value="Cpn60/GroEL/TCP-1"/>
</dbReference>
<dbReference type="InterPro" id="IPR013083">
    <property type="entry name" value="Znf_RING/FYVE/PHD"/>
</dbReference>
<dbReference type="Gene3D" id="3.50.7.10">
    <property type="entry name" value="GroEL"/>
    <property type="match status" value="1"/>
</dbReference>
<evidence type="ECO:0000256" key="5">
    <source>
        <dbReference type="ARBA" id="ARBA00022741"/>
    </source>
</evidence>
<keyword evidence="7 12" id="KW-0418">Kinase</keyword>
<dbReference type="SUPFAM" id="SSF52029">
    <property type="entry name" value="GroEL apical domain-like"/>
    <property type="match status" value="1"/>
</dbReference>
<dbReference type="SMART" id="SM00330">
    <property type="entry name" value="PIPKc"/>
    <property type="match status" value="1"/>
</dbReference>
<feature type="compositionally biased region" description="Polar residues" evidence="13">
    <location>
        <begin position="1065"/>
        <end position="1074"/>
    </location>
</feature>
<gene>
    <name evidence="16" type="ORF">QBC46DRAFT_446772</name>
</gene>
<feature type="region of interest" description="Disordered" evidence="13">
    <location>
        <begin position="1634"/>
        <end position="1708"/>
    </location>
</feature>
<feature type="compositionally biased region" description="Low complexity" evidence="13">
    <location>
        <begin position="561"/>
        <end position="577"/>
    </location>
</feature>
<keyword evidence="6 11" id="KW-0863">Zinc-finger</keyword>
<feature type="region of interest" description="Disordered" evidence="13">
    <location>
        <begin position="285"/>
        <end position="363"/>
    </location>
</feature>
<evidence type="ECO:0000259" key="15">
    <source>
        <dbReference type="PROSITE" id="PS51455"/>
    </source>
</evidence>
<sequence>MANAKPPPLVLAAPASAHDPRSRRESQASASVASQADKERLAIALDKIHTSASQSGALTTFNDFASPPGSAPVVESKGTAGDLVQQGLSGLYSRFKEAVGAVGKATAHEVDDVDSHDAASKKSSTSAHTASKASVSSFARGESAATSATFESNVSSDMPASTASSSGVVTADSQSQVPQSSKASSITTMSASKSTSASGQSLPRAVKTVAPTAATSALAPVTAKGLMDKDASRAVTTRVEEAAGRGVRPRSMSKHVEGSPMTNLSGNTSLDSVAVSDRMSIPSGLRREDALGMDGSTDTPLSPKSVAEARASSSASRTPSGDTTRKPLVIDRIGVARGSTHSRSSSMEPGMAEPSPVSTSAHSSIYHDSFAHNERPQRLQSGVLKIPGTTTNEGAPGVVNARLEMMRKQVLSKEFWMADETCKECFLCGTPFSAFRRKHHCRTCGCIFDSKCTSTISGQKFGVQGSLRVCKTCLNIINRRYDSGSDESADESYLPAIFRPRAPSMATRPPPIDDEGGMSERTEQAVDTRSATTPMMAIPATRRVGDGHRHSAILEIDMPQLSRPSSSRSLKSLASGRPQSSGHRRHHSKHNFLTRFKASTEDRAPFRKPVNDELGRKSKLNAFHDDSIIDPELAAYMSDESSGDEQMSIFATMTSNDMHPASLDPDKASSFGTYLNAGKKHRFRHGEKSVSGLSYTSRGHEENNGPPNLSIHPRASRRRNLSTASASMHHLRSPRPKSALFKGPSASADTLSILENSGIAESAMPKRSDSMREGRSSEDGLNPTSLQHVKKLFRQLLNDADIPNPSAWEKALVPILDRCAGDVDPNIRNGDDMDIRHWVKLKKIPGGKPSDTAYVHGVVFTKNLALKSMPRKIRNPKIVIITFPIEYQRHPEQHFMSLQPVIEQEKEYLRMVVNRILNLEPQVLLVEKSVAGVALQYLAEANIAVAYNVKPSVIEAVSRIANMPIVSSMDMLSLGARVGTSQSFEVKTYVNNNIKGKKKTYIFIGGCPKDRGCTIALRGASTEILARMKRITEFMVYVVYNLKLESCLMRDEFVHIPPDLEVSPPATSRQTTDDSLLLSGSGVNTTSQTDNNNNDPPAPPVTGQSTESAQPSQTATQSSDDVVEKAEPSPSAASPSAVDRTAQFAAEQTKRLISLHESHSHASQDSQVPEDVPMPTFYSDMVAKYETRILSASPFVKFTQPYLLMRAREQERRLVYLKRLRDQDIVEDQGECEKAKPQRFQLIKPEMVHEIGQKAPRQIMEVLHAVHDAEYDKALYNYQTQTRQWENNIQGSLDLFDPYSHQNIVVLYSVTCTVTKIPCQEPGLVAIEFYNEHPDAGGNMDPDCTLGQYIEDVCDSAENICHSNGCDRKMFEHHRTYVHDNARITVIVENTPAWPDNFPEKPLEKEGDNEGTGICMWNYCRQCKKHFGLMPMSVSTWKYSFGKYLELSFWSKGLRLMPQTGCPHDHQKDHVRFFYNLYADIAVRIHYDPIDLYEIVVPRSRLTWKVDHDLRLKNDIFTKTEERWNRFMNSVKARLKSIRIDSVLPDKAESCKAEVEKLCRKAQDDQAMLIRRLQEAYMNSKYYEVIPLNAVIREMMEKVTDWDGAFAKFEADFLSDKDVRQLTIMQLKKIFTDNESKESLPSTEGTGTSVGSESEEKMTPVTTQTSVSEMDEKPSQTESDPSLSLQTPLSPTGGSMPTSSLRESSSNAEEAAALFERVEPLDLATPQSPVLVRGPLLAPADAPVAEPPAEAANAPIEQQQQQPAATAPTTPTTPAPPRQTDVMPPPPAPAPAPSGEMTLTEKVEQLRREHRMAYNDANTASSSGPSSENLTEIQRPIPERASSRRVGLTVSPPIVRAISQPTGTLPRAQSAIGKLLKEQKAQQESGELQRVPTDGSVKGDKKFAERIGLGALKNHRKAGPSGIPRYVHKRESKVSTLARHFEQLSREFEKERLKDRKQRAAKMHHTRAFLPRTSTKAIVEVYEDVDQAVREPGPSDDDHLDKKSAETSSHAPGSTAPGDESSQSKQPSQTDDLLVSPTAPPSQIASSHGATEEMPTDTEADEKRHNESLVGSEDEGAGSDADQSTLTLDDILPVDVKEIAASLAPSGDIPEELPRHQKKSLMTMLTNFWAERSASGWTQLEYPLNATDHILFESDIIVREDEPSSLVALALGSEDYKAKLADIRHQLKISSSSSAGGQRGDTSESGGDGLEMKKANPYHAPQREIGDEEELEKFLLKSTGTHLKYQFFEGSAKMMCKIFYAEQFDALRRKCGAADRIVESLSRCLKWDSKGGKTKSVFLKTLDDRLVMKSLSPIETAAFLKFAPAYFNLMAEALFHELPSVIAKMLGFYQVIIKNPVTNVEIKLDLLVMENLFYDRAPSRTFDLKGSMRNRKIQSTGEQNEVLLDENMVEYIYESPLFAREHSKKLLRASVWNDTLFLAQQNVMDYSLMIAVDEGKKELVVGIIDCIRTYTWDKRLESWIKDRGFAGGGRNKPTVTSPTQYKRRFREAMARYILQAPNCWHLFGANTLAMTSTYYNYYLNPYATASSAGGGGGAAPALPAPASASSPPTSPQSQTQKMTRFEGLDN</sequence>
<keyword evidence="9 12" id="KW-0067">ATP-binding</keyword>
<feature type="region of interest" description="Disordered" evidence="13">
    <location>
        <begin position="2191"/>
        <end position="2214"/>
    </location>
</feature>
<keyword evidence="17" id="KW-1185">Reference proteome</keyword>
<feature type="compositionally biased region" description="Low complexity" evidence="13">
    <location>
        <begin position="155"/>
        <end position="173"/>
    </location>
</feature>
<dbReference type="InterPro" id="IPR044769">
    <property type="entry name" value="PIKfyve_PIPKc"/>
</dbReference>
<feature type="region of interest" description="Disordered" evidence="13">
    <location>
        <begin position="1058"/>
        <end position="1142"/>
    </location>
</feature>
<dbReference type="InterPro" id="IPR011011">
    <property type="entry name" value="Znf_FYVE_PHD"/>
</dbReference>
<feature type="region of interest" description="Disordered" evidence="13">
    <location>
        <begin position="756"/>
        <end position="784"/>
    </location>
</feature>
<dbReference type="Gene3D" id="3.30.810.10">
    <property type="entry name" value="2-Layer Sandwich"/>
    <property type="match status" value="1"/>
</dbReference>
<evidence type="ECO:0000256" key="6">
    <source>
        <dbReference type="ARBA" id="ARBA00022771"/>
    </source>
</evidence>
<dbReference type="PROSITE" id="PS51455">
    <property type="entry name" value="PIPK"/>
    <property type="match status" value="1"/>
</dbReference>
<feature type="compositionally biased region" description="Low complexity" evidence="13">
    <location>
        <begin position="121"/>
        <end position="137"/>
    </location>
</feature>
<dbReference type="FunFam" id="3.30.40.10:FF:000283">
    <property type="entry name" value="1-phosphatidylinositol-3-phosphate 5-kinase (Fab1)"/>
    <property type="match status" value="1"/>
</dbReference>
<dbReference type="InterPro" id="IPR002498">
    <property type="entry name" value="PInositol-4-P-4/5-kinase_core"/>
</dbReference>
<dbReference type="InterPro" id="IPR027483">
    <property type="entry name" value="PInositol-4-P-4/5-kinase_C_sf"/>
</dbReference>
<feature type="compositionally biased region" description="Low complexity" evidence="13">
    <location>
        <begin position="2555"/>
        <end position="2567"/>
    </location>
</feature>
<dbReference type="GO" id="GO:0000329">
    <property type="term" value="C:fungal-type vacuole membrane"/>
    <property type="evidence" value="ECO:0007669"/>
    <property type="project" value="TreeGrafter"/>
</dbReference>
<dbReference type="InterPro" id="IPR000306">
    <property type="entry name" value="Znf_FYVE"/>
</dbReference>
<feature type="compositionally biased region" description="Basic and acidic residues" evidence="13">
    <location>
        <begin position="106"/>
        <end position="120"/>
    </location>
</feature>
<dbReference type="InterPro" id="IPR027409">
    <property type="entry name" value="GroEL-like_apical_dom_sf"/>
</dbReference>
<feature type="compositionally biased region" description="Polar residues" evidence="13">
    <location>
        <begin position="260"/>
        <end position="269"/>
    </location>
</feature>
<feature type="compositionally biased region" description="Low complexity" evidence="13">
    <location>
        <begin position="1699"/>
        <end position="1708"/>
    </location>
</feature>
<keyword evidence="5 12" id="KW-0547">Nucleotide-binding</keyword>
<dbReference type="SMART" id="SM00064">
    <property type="entry name" value="FYVE"/>
    <property type="match status" value="1"/>
</dbReference>
<feature type="compositionally biased region" description="Basic residues" evidence="13">
    <location>
        <begin position="582"/>
        <end position="592"/>
    </location>
</feature>
<evidence type="ECO:0000256" key="13">
    <source>
        <dbReference type="SAM" id="MobiDB-lite"/>
    </source>
</evidence>
<evidence type="ECO:0000256" key="12">
    <source>
        <dbReference type="PROSITE-ProRule" id="PRU00781"/>
    </source>
</evidence>
<evidence type="ECO:0000256" key="10">
    <source>
        <dbReference type="ARBA" id="ARBA00075294"/>
    </source>
</evidence>
<evidence type="ECO:0000256" key="7">
    <source>
        <dbReference type="ARBA" id="ARBA00022777"/>
    </source>
</evidence>
<dbReference type="InterPro" id="IPR017455">
    <property type="entry name" value="Znf_FYVE-rel"/>
</dbReference>
<dbReference type="CDD" id="cd03334">
    <property type="entry name" value="Fab1_TCP"/>
    <property type="match status" value="1"/>
</dbReference>
<reference evidence="17" key="1">
    <citation type="journal article" date="2023" name="Mol. Phylogenet. Evol.">
        <title>Genome-scale phylogeny and comparative genomics of the fungal order Sordariales.</title>
        <authorList>
            <person name="Hensen N."/>
            <person name="Bonometti L."/>
            <person name="Westerberg I."/>
            <person name="Brannstrom I.O."/>
            <person name="Guillou S."/>
            <person name="Cros-Aarteil S."/>
            <person name="Calhoun S."/>
            <person name="Haridas S."/>
            <person name="Kuo A."/>
            <person name="Mondo S."/>
            <person name="Pangilinan J."/>
            <person name="Riley R."/>
            <person name="LaButti K."/>
            <person name="Andreopoulos B."/>
            <person name="Lipzen A."/>
            <person name="Chen C."/>
            <person name="Yan M."/>
            <person name="Daum C."/>
            <person name="Ng V."/>
            <person name="Clum A."/>
            <person name="Steindorff A."/>
            <person name="Ohm R.A."/>
            <person name="Martin F."/>
            <person name="Silar P."/>
            <person name="Natvig D.O."/>
            <person name="Lalanne C."/>
            <person name="Gautier V."/>
            <person name="Ament-Velasquez S.L."/>
            <person name="Kruys A."/>
            <person name="Hutchinson M.I."/>
            <person name="Powell A.J."/>
            <person name="Barry K."/>
            <person name="Miller A.N."/>
            <person name="Grigoriev I.V."/>
            <person name="Debuchy R."/>
            <person name="Gladieux P."/>
            <person name="Hiltunen Thoren M."/>
            <person name="Johannesson H."/>
        </authorList>
    </citation>
    <scope>NUCLEOTIDE SEQUENCE [LARGE SCALE GENOMIC DNA]</scope>
    <source>
        <strain evidence="17">CBS 340.73</strain>
    </source>
</reference>
<dbReference type="SUPFAM" id="SSF56104">
    <property type="entry name" value="SAICAR synthase-like"/>
    <property type="match status" value="1"/>
</dbReference>
<feature type="domain" description="PIPK" evidence="15">
    <location>
        <begin position="2179"/>
        <end position="2513"/>
    </location>
</feature>
<evidence type="ECO:0000256" key="2">
    <source>
        <dbReference type="ARBA" id="ARBA00012009"/>
    </source>
</evidence>
<feature type="region of interest" description="Disordered" evidence="13">
    <location>
        <begin position="2547"/>
        <end position="2586"/>
    </location>
</feature>
<feature type="region of interest" description="Disordered" evidence="13">
    <location>
        <begin position="1876"/>
        <end position="1900"/>
    </location>
</feature>
<protein>
    <recommendedName>
        <fullName evidence="2">1-phosphatidylinositol-3-phosphate 5-kinase</fullName>
        <ecNumber evidence="2">2.7.1.150</ecNumber>
    </recommendedName>
    <alternativeName>
        <fullName evidence="10">Type III PIP kinase</fullName>
    </alternativeName>
</protein>
<dbReference type="GO" id="GO:0046854">
    <property type="term" value="P:phosphatidylinositol phosphate biosynthetic process"/>
    <property type="evidence" value="ECO:0007669"/>
    <property type="project" value="TreeGrafter"/>
</dbReference>
<evidence type="ECO:0000256" key="1">
    <source>
        <dbReference type="ARBA" id="ARBA00000768"/>
    </source>
</evidence>
<evidence type="ECO:0000256" key="9">
    <source>
        <dbReference type="ARBA" id="ARBA00022840"/>
    </source>
</evidence>
<dbReference type="InterPro" id="IPR027484">
    <property type="entry name" value="PInositol-4-P-5-kinase_N"/>
</dbReference>
<name>A0AAN6S790_9PEZI</name>